<evidence type="ECO:0000256" key="6">
    <source>
        <dbReference type="ARBA" id="ARBA00022753"/>
    </source>
</evidence>
<dbReference type="EMBL" id="JAANBB010000069">
    <property type="protein sequence ID" value="KAF7551927.1"/>
    <property type="molecule type" value="Genomic_DNA"/>
</dbReference>
<comment type="subcellular location">
    <subcellularLocation>
        <location evidence="2">Cytoplasm</location>
    </subcellularLocation>
    <subcellularLocation>
        <location evidence="1">Endosome membrane</location>
        <topology evidence="1">Peripheral membrane protein</topology>
    </subcellularLocation>
</comment>
<accession>A0A9P5HAD3</accession>
<feature type="compositionally biased region" description="Pro residues" evidence="9">
    <location>
        <begin position="216"/>
        <end position="241"/>
    </location>
</feature>
<dbReference type="GO" id="GO:0010008">
    <property type="term" value="C:endosome membrane"/>
    <property type="evidence" value="ECO:0007669"/>
    <property type="project" value="UniProtKB-SubCell"/>
</dbReference>
<dbReference type="Pfam" id="PF18097">
    <property type="entry name" value="Vta1_C"/>
    <property type="match status" value="1"/>
</dbReference>
<evidence type="ECO:0000256" key="1">
    <source>
        <dbReference type="ARBA" id="ARBA00004481"/>
    </source>
</evidence>
<evidence type="ECO:0000256" key="7">
    <source>
        <dbReference type="ARBA" id="ARBA00022927"/>
    </source>
</evidence>
<feature type="domain" description="Vta1/callose synthase N-terminal" evidence="10">
    <location>
        <begin position="14"/>
        <end position="157"/>
    </location>
</feature>
<evidence type="ECO:0000256" key="3">
    <source>
        <dbReference type="ARBA" id="ARBA00007895"/>
    </source>
</evidence>
<dbReference type="PRINTS" id="PR01217">
    <property type="entry name" value="PRICHEXTENSN"/>
</dbReference>
<dbReference type="PANTHER" id="PTHR46009">
    <property type="entry name" value="VACUOLAR PROTEIN SORTING-ASSOCIATED PROTEIN VTA1 HOMOLOG"/>
    <property type="match status" value="1"/>
</dbReference>
<dbReference type="GO" id="GO:0032511">
    <property type="term" value="P:late endosome to vacuole transport via multivesicular body sorting pathway"/>
    <property type="evidence" value="ECO:0007669"/>
    <property type="project" value="InterPro"/>
</dbReference>
<comment type="similarity">
    <text evidence="3">Belongs to the VTA1 family.</text>
</comment>
<evidence type="ECO:0000313" key="12">
    <source>
        <dbReference type="EMBL" id="KAF7551927.1"/>
    </source>
</evidence>
<dbReference type="OrthoDB" id="391137at2759"/>
<feature type="compositionally biased region" description="Acidic residues" evidence="9">
    <location>
        <begin position="171"/>
        <end position="184"/>
    </location>
</feature>
<keyword evidence="6" id="KW-0967">Endosome</keyword>
<keyword evidence="5" id="KW-0963">Cytoplasm</keyword>
<feature type="compositionally biased region" description="Low complexity" evidence="9">
    <location>
        <begin position="315"/>
        <end position="334"/>
    </location>
</feature>
<dbReference type="GO" id="GO:0005771">
    <property type="term" value="C:multivesicular body"/>
    <property type="evidence" value="ECO:0007669"/>
    <property type="project" value="TreeGrafter"/>
</dbReference>
<dbReference type="Gene3D" id="1.20.5.420">
    <property type="entry name" value="Immunoglobulin FC, subunit C"/>
    <property type="match status" value="1"/>
</dbReference>
<sequence>MAEPLPAALKIPEVSRFINRANQLRSIKPAIAYWCEYHAVNQIVGKSLHTADEEAFNYTKTLLERLEETKNERADDDAITDNEAGQAYVEQFAQQTFDRAERTLRANKVTRQTADTFDAAATFFDLTREWGTPDPETLQKIKFAKWNAARILKAIREGSDPNESNPKPIEPEAETPLDPNDPDVQELSGSAARPVLIEDVPDAGEPSSLPNFVDQPPQPPPADPGYFPAPPRAPSPEPFIPSPMSQSPTLAGPTVPPPLQSASQASTPAYGVPPQEPFHPGGFSMPQIPPQQSPQIPVMPSPQYTPAPLAPYAGSDPSAPPSWSTTPSIPHPAMTNPPPAIPQPPTPNYAPPPAFTPAPAPAPARTPIPAPVPMPAPIGGYAPDQKEINQAQKHAKWAISALNFEDVPTAVKELRNALALLGAQ</sequence>
<protein>
    <submittedName>
        <fullName evidence="12">Uncharacterized protein</fullName>
    </submittedName>
</protein>
<feature type="domain" description="Vta1 C-terminal" evidence="11">
    <location>
        <begin position="386"/>
        <end position="422"/>
    </location>
</feature>
<dbReference type="InterPro" id="IPR041212">
    <property type="entry name" value="Vta1_C"/>
</dbReference>
<feature type="region of interest" description="Disordered" evidence="9">
    <location>
        <begin position="200"/>
        <end position="383"/>
    </location>
</feature>
<keyword evidence="7" id="KW-0653">Protein transport</keyword>
<dbReference type="InterPro" id="IPR044538">
    <property type="entry name" value="Vta1-like"/>
</dbReference>
<dbReference type="GO" id="GO:0015031">
    <property type="term" value="P:protein transport"/>
    <property type="evidence" value="ECO:0007669"/>
    <property type="project" value="UniProtKB-KW"/>
</dbReference>
<feature type="compositionally biased region" description="Pro residues" evidence="9">
    <location>
        <begin position="335"/>
        <end position="376"/>
    </location>
</feature>
<evidence type="ECO:0000256" key="9">
    <source>
        <dbReference type="SAM" id="MobiDB-lite"/>
    </source>
</evidence>
<dbReference type="Pfam" id="PF04652">
    <property type="entry name" value="Vta1"/>
    <property type="match status" value="1"/>
</dbReference>
<name>A0A9P5HAD3_9HYPO</name>
<dbReference type="InterPro" id="IPR023175">
    <property type="entry name" value="Vta1/CALS_N_sf"/>
</dbReference>
<comment type="caution">
    <text evidence="12">The sequence shown here is derived from an EMBL/GenBank/DDBJ whole genome shotgun (WGS) entry which is preliminary data.</text>
</comment>
<proteinExistence type="inferred from homology"/>
<dbReference type="Gene3D" id="1.25.40.270">
    <property type="entry name" value="Vacuolar protein sorting-associated protein vta1"/>
    <property type="match status" value="1"/>
</dbReference>
<organism evidence="12 13">
    <name type="scientific">Cylindrodendrum hubeiense</name>
    <dbReference type="NCBI Taxonomy" id="595255"/>
    <lineage>
        <taxon>Eukaryota</taxon>
        <taxon>Fungi</taxon>
        <taxon>Dikarya</taxon>
        <taxon>Ascomycota</taxon>
        <taxon>Pezizomycotina</taxon>
        <taxon>Sordariomycetes</taxon>
        <taxon>Hypocreomycetidae</taxon>
        <taxon>Hypocreales</taxon>
        <taxon>Nectriaceae</taxon>
        <taxon>Cylindrodendrum</taxon>
    </lineage>
</organism>
<gene>
    <name evidence="12" type="ORF">G7Z17_g4655</name>
</gene>
<evidence type="ECO:0000259" key="10">
    <source>
        <dbReference type="Pfam" id="PF04652"/>
    </source>
</evidence>
<keyword evidence="8" id="KW-0472">Membrane</keyword>
<evidence type="ECO:0000256" key="4">
    <source>
        <dbReference type="ARBA" id="ARBA00022448"/>
    </source>
</evidence>
<dbReference type="AlphaFoldDB" id="A0A9P5HAD3"/>
<reference evidence="12" key="1">
    <citation type="submission" date="2020-03" db="EMBL/GenBank/DDBJ databases">
        <title>Draft Genome Sequence of Cylindrodendrum hubeiense.</title>
        <authorList>
            <person name="Buettner E."/>
            <person name="Kellner H."/>
        </authorList>
    </citation>
    <scope>NUCLEOTIDE SEQUENCE</scope>
    <source>
        <strain evidence="12">IHI 201604</strain>
    </source>
</reference>
<keyword evidence="4" id="KW-0813">Transport</keyword>
<evidence type="ECO:0000256" key="8">
    <source>
        <dbReference type="ARBA" id="ARBA00023136"/>
    </source>
</evidence>
<evidence type="ECO:0000256" key="5">
    <source>
        <dbReference type="ARBA" id="ARBA00022490"/>
    </source>
</evidence>
<dbReference type="Proteomes" id="UP000722485">
    <property type="component" value="Unassembled WGS sequence"/>
</dbReference>
<dbReference type="PANTHER" id="PTHR46009:SF1">
    <property type="entry name" value="VACUOLAR PROTEIN SORTING-ASSOCIATED PROTEIN VTA1 HOMOLOG"/>
    <property type="match status" value="1"/>
</dbReference>
<evidence type="ECO:0000259" key="11">
    <source>
        <dbReference type="Pfam" id="PF18097"/>
    </source>
</evidence>
<evidence type="ECO:0000313" key="13">
    <source>
        <dbReference type="Proteomes" id="UP000722485"/>
    </source>
</evidence>
<evidence type="ECO:0000256" key="2">
    <source>
        <dbReference type="ARBA" id="ARBA00004496"/>
    </source>
</evidence>
<dbReference type="InterPro" id="IPR039431">
    <property type="entry name" value="Vta1/CALS_N"/>
</dbReference>
<feature type="compositionally biased region" description="Pro residues" evidence="9">
    <location>
        <begin position="287"/>
        <end position="309"/>
    </location>
</feature>
<feature type="region of interest" description="Disordered" evidence="9">
    <location>
        <begin position="155"/>
        <end position="187"/>
    </location>
</feature>
<keyword evidence="13" id="KW-1185">Reference proteome</keyword>